<dbReference type="Pfam" id="PF15870">
    <property type="entry name" value="EloA-BP1"/>
    <property type="match status" value="1"/>
</dbReference>
<comment type="caution">
    <text evidence="10">The sequence shown here is derived from an EMBL/GenBank/DDBJ whole genome shotgun (WGS) entry which is preliminary data.</text>
</comment>
<dbReference type="InterPro" id="IPR016064">
    <property type="entry name" value="NAD/diacylglycerol_kinase_sf"/>
</dbReference>
<dbReference type="Proteomes" id="UP001303046">
    <property type="component" value="Unassembled WGS sequence"/>
</dbReference>
<evidence type="ECO:0000313" key="10">
    <source>
        <dbReference type="EMBL" id="KAK6735441.1"/>
    </source>
</evidence>
<name>A0ABR1CAD4_NECAM</name>
<feature type="domain" description="DAGKc" evidence="9">
    <location>
        <begin position="1130"/>
        <end position="1273"/>
    </location>
</feature>
<dbReference type="PANTHER" id="PTHR12801">
    <property type="entry name" value="RNA EXONUCLEASE REXO1 / RECO3 FAMILY MEMBER-RELATED"/>
    <property type="match status" value="1"/>
</dbReference>
<organism evidence="10 11">
    <name type="scientific">Necator americanus</name>
    <name type="common">Human hookworm</name>
    <dbReference type="NCBI Taxonomy" id="51031"/>
    <lineage>
        <taxon>Eukaryota</taxon>
        <taxon>Metazoa</taxon>
        <taxon>Ecdysozoa</taxon>
        <taxon>Nematoda</taxon>
        <taxon>Chromadorea</taxon>
        <taxon>Rhabditida</taxon>
        <taxon>Rhabditina</taxon>
        <taxon>Rhabditomorpha</taxon>
        <taxon>Strongyloidea</taxon>
        <taxon>Ancylostomatidae</taxon>
        <taxon>Bunostominae</taxon>
        <taxon>Necator</taxon>
    </lineage>
</organism>
<keyword evidence="6" id="KW-0539">Nucleus</keyword>
<dbReference type="InterPro" id="IPR034922">
    <property type="entry name" value="REX1-like_exo"/>
</dbReference>
<feature type="region of interest" description="Disordered" evidence="8">
    <location>
        <begin position="352"/>
        <end position="433"/>
    </location>
</feature>
<keyword evidence="11" id="KW-1185">Reference proteome</keyword>
<evidence type="ECO:0000256" key="6">
    <source>
        <dbReference type="ARBA" id="ARBA00023242"/>
    </source>
</evidence>
<keyword evidence="7" id="KW-0175">Coiled coil</keyword>
<keyword evidence="5" id="KW-0269">Exonuclease</keyword>
<dbReference type="PROSITE" id="PS50146">
    <property type="entry name" value="DAGK"/>
    <property type="match status" value="1"/>
</dbReference>
<accession>A0ABR1CAD4</accession>
<dbReference type="Gene3D" id="3.40.50.10330">
    <property type="entry name" value="Probable inorganic polyphosphate/atp-NAD kinase, domain 1"/>
    <property type="match status" value="1"/>
</dbReference>
<dbReference type="InterPro" id="IPR017438">
    <property type="entry name" value="ATP-NAD_kinase_N"/>
</dbReference>
<sequence length="1425" mass="160778">MFRGPGVLSEFLCPRGNCDRVHCRFFHEGLLESHKVRAGCLNTPPFPCEPQDYKFAFPSDFGVEEDNSTISSHVPPHSLSIPPCPYRIPGTCVISDLPDLNRIYSISDFGYLPHIPLVQRAPVDMFTLFDSELYNGSYMQSSKYAPEEPGSVSNNSFSGYAPAPSPSSSSHAFYAFSRYPGNHIEPQLHSNNEEGNGSSLSDNLPKDETSCTLQNVLVSDGERQRLPPANAHIKTSTAKKIKTLPLPRVSTARTVKSRSEQFNEYVGEVARLNEEIERLQKLQEQLKQEAKKIAGSSGEIPSNVIQNNKDLLGGCSSSEESSHVAGNNRCVRKAVRPRGNPAVEYTPTPLVDLERMKMEEQKREKQKEIGKKRERTKDRSLGRLKAERPKPIRHPTEDEVSTFFSGDEGEPKPKKPRVQTAETSKKSGYRAGNSEELLSPATDVAHKNPHNPKSSSGQFVCQREEATGDFKKFVTAVPRSVSHSAKLSPDILVAAKKRIAREKDDRSVRLVTQIRKLPSAKEQLCTRMNAAAMEKTSLPTTSKTVNLTKPLTQEQMYGHRRGNVVGSNAKGETRTARSIITRTDASMPKLRDPTNQKIPYPLRLVFLKRIFDQYLQMCPRVEAIRNSEIEEKAIVDKVRHAQSYKVAMINLIGRIRNAKSAGHEKNRAALSHDVVLAGRHINDISVRIRSLSKSTSALTEKEFYNVLIRKYLMTEEQLIRNGYPRAVSGEDGLVSIAQSHFEISKSQKSWAAKEDLDRLCSRCHKEFRLDPRGTIVHAECVYHYKSLQKRGGMRAHVSDTLNADALREFTPTPVSRGEDDPRNHKVYALDCEMVYGVWGPELARVSVVDMDNKLVLDLIVKPHNTIIDYNTRFSGLTANQVETSTIDLFEAQNRLFEMVNEKSILIGHSLESDLKAMRIRHERVVDTAVVFEHRQGFPFKRALRNLASDYLQKIIQEDDSGHDSREDSATCMSLMLLKRRNSSAVRLRHVRSTLINLHSELRNGVLCRQEKNVFDTCMVFGSNKDAPSNGLHRTRMADVLCRVFRRILLCQRRIVVERGRTPAPIMKVVLNHVSNIFKTLWEHKKKTAIAGFLIYLGGNYTTTWHMNSKIRTAYAHQARKHGEEPISAEQKPRRILVLANASSNERHGYDDFTKNALPLLHLAGLQVDVIKADSEMQMEALAAAVDSQEADAIYVVGGDGTLGKVVTGILRNRKNVALPLGIFPGGYDNLSLRRLAPSVFESSDDVRKMCESAMALIENQLRSVTVFEFTVANEGLNTEPIYSVGDVGAGWFRHIEERRRKLWYFGALRRRWAYLWEMFKHFPMDMEAKMRYEEVCTGCSTCRPSVIFEPSAWRWWHILTGAPRYQASGVNKNHSEVINENCGRIDEVDMRGTDLIIENDSSEVKETFMAGMAVELINRGNVKVW</sequence>
<feature type="coiled-coil region" evidence="7">
    <location>
        <begin position="262"/>
        <end position="299"/>
    </location>
</feature>
<dbReference type="EMBL" id="JAVFWL010000002">
    <property type="protein sequence ID" value="KAK6735441.1"/>
    <property type="molecule type" value="Genomic_DNA"/>
</dbReference>
<evidence type="ECO:0000256" key="1">
    <source>
        <dbReference type="ARBA" id="ARBA00004123"/>
    </source>
</evidence>
<reference evidence="10 11" key="1">
    <citation type="submission" date="2023-08" db="EMBL/GenBank/DDBJ databases">
        <title>A Necator americanus chromosomal reference genome.</title>
        <authorList>
            <person name="Ilik V."/>
            <person name="Petrzelkova K.J."/>
            <person name="Pardy F."/>
            <person name="Fuh T."/>
            <person name="Niatou-Singa F.S."/>
            <person name="Gouil Q."/>
            <person name="Baker L."/>
            <person name="Ritchie M.E."/>
            <person name="Jex A.R."/>
            <person name="Gazzola D."/>
            <person name="Li H."/>
            <person name="Toshio Fujiwara R."/>
            <person name="Zhan B."/>
            <person name="Aroian R.V."/>
            <person name="Pafco B."/>
            <person name="Schwarz E.M."/>
        </authorList>
    </citation>
    <scope>NUCLEOTIDE SEQUENCE [LARGE SCALE GENOMIC DNA]</scope>
    <source>
        <strain evidence="10 11">Aroian</strain>
        <tissue evidence="10">Whole animal</tissue>
    </source>
</reference>
<keyword evidence="3" id="KW-0540">Nuclease</keyword>
<dbReference type="SMART" id="SM00479">
    <property type="entry name" value="EXOIII"/>
    <property type="match status" value="1"/>
</dbReference>
<gene>
    <name evidence="10" type="primary">Necator_chrII.g6365</name>
    <name evidence="10" type="ORF">RB195_018572</name>
</gene>
<feature type="compositionally biased region" description="Basic and acidic residues" evidence="8">
    <location>
        <begin position="352"/>
        <end position="397"/>
    </location>
</feature>
<evidence type="ECO:0000259" key="9">
    <source>
        <dbReference type="PROSITE" id="PS50146"/>
    </source>
</evidence>
<dbReference type="Gene3D" id="3.30.420.10">
    <property type="entry name" value="Ribonuclease H-like superfamily/Ribonuclease H"/>
    <property type="match status" value="1"/>
</dbReference>
<dbReference type="InterPro" id="IPR047021">
    <property type="entry name" value="REXO1/3/4-like"/>
</dbReference>
<dbReference type="InterPro" id="IPR012337">
    <property type="entry name" value="RNaseH-like_sf"/>
</dbReference>
<evidence type="ECO:0000256" key="8">
    <source>
        <dbReference type="SAM" id="MobiDB-lite"/>
    </source>
</evidence>
<comment type="similarity">
    <text evidence="2">Belongs to the REXO1/REXO3 family.</text>
</comment>
<evidence type="ECO:0000256" key="3">
    <source>
        <dbReference type="ARBA" id="ARBA00022722"/>
    </source>
</evidence>
<keyword evidence="4" id="KW-0378">Hydrolase</keyword>
<dbReference type="InterPro" id="IPR013520">
    <property type="entry name" value="Ribonucl_H"/>
</dbReference>
<evidence type="ECO:0000256" key="5">
    <source>
        <dbReference type="ARBA" id="ARBA00022839"/>
    </source>
</evidence>
<dbReference type="InterPro" id="IPR031736">
    <property type="entry name" value="REXO1-like_dom"/>
</dbReference>
<comment type="subcellular location">
    <subcellularLocation>
        <location evidence="1">Nucleus</location>
    </subcellularLocation>
</comment>
<dbReference type="Pfam" id="PF00781">
    <property type="entry name" value="DAGK_cat"/>
    <property type="match status" value="1"/>
</dbReference>
<dbReference type="PANTHER" id="PTHR12801:SF115">
    <property type="entry name" value="FI18136P1-RELATED"/>
    <property type="match status" value="1"/>
</dbReference>
<protein>
    <recommendedName>
        <fullName evidence="9">DAGKc domain-containing protein</fullName>
    </recommendedName>
</protein>
<feature type="region of interest" description="Disordered" evidence="8">
    <location>
        <begin position="184"/>
        <end position="207"/>
    </location>
</feature>
<dbReference type="InterPro" id="IPR001206">
    <property type="entry name" value="Diacylglycerol_kinase_cat_dom"/>
</dbReference>
<evidence type="ECO:0000256" key="2">
    <source>
        <dbReference type="ARBA" id="ARBA00006357"/>
    </source>
</evidence>
<dbReference type="SUPFAM" id="SSF53098">
    <property type="entry name" value="Ribonuclease H-like"/>
    <property type="match status" value="1"/>
</dbReference>
<dbReference type="CDD" id="cd06145">
    <property type="entry name" value="REX1_like"/>
    <property type="match status" value="1"/>
</dbReference>
<evidence type="ECO:0000256" key="7">
    <source>
        <dbReference type="SAM" id="Coils"/>
    </source>
</evidence>
<dbReference type="SUPFAM" id="SSF111331">
    <property type="entry name" value="NAD kinase/diacylglycerol kinase-like"/>
    <property type="match status" value="1"/>
</dbReference>
<evidence type="ECO:0000256" key="4">
    <source>
        <dbReference type="ARBA" id="ARBA00022801"/>
    </source>
</evidence>
<dbReference type="InterPro" id="IPR036397">
    <property type="entry name" value="RNaseH_sf"/>
</dbReference>
<proteinExistence type="inferred from homology"/>
<evidence type="ECO:0000313" key="11">
    <source>
        <dbReference type="Proteomes" id="UP001303046"/>
    </source>
</evidence>